<name>A0A6U4Q0U5_HEMAN</name>
<dbReference type="AlphaFoldDB" id="A0A6U4Q0U5"/>
<accession>A0A6U4Q0U5</accession>
<protein>
    <submittedName>
        <fullName evidence="3">Uncharacterized protein</fullName>
    </submittedName>
</protein>
<proteinExistence type="predicted"/>
<dbReference type="EMBL" id="HBFK01008431">
    <property type="protein sequence ID" value="CAD8738552.1"/>
    <property type="molecule type" value="Transcribed_RNA"/>
</dbReference>
<evidence type="ECO:0000256" key="1">
    <source>
        <dbReference type="SAM" id="MobiDB-lite"/>
    </source>
</evidence>
<feature type="region of interest" description="Disordered" evidence="1">
    <location>
        <begin position="36"/>
        <end position="73"/>
    </location>
</feature>
<feature type="signal peptide" evidence="2">
    <location>
        <begin position="1"/>
        <end position="18"/>
    </location>
</feature>
<sequence length="128" mass="13862">MIAESIIAVGMLVTAAVAAVDGGYVASYVAADINRPEGQPSVFSRPWKRPEEPLTQQPSDGYEGTDEGDYHDDYQANYTLPDGARRVSIKESVFMVDGRYCTPEDLEGVQPARPEPTRALPANDSTLA</sequence>
<evidence type="ECO:0000256" key="2">
    <source>
        <dbReference type="SAM" id="SignalP"/>
    </source>
</evidence>
<feature type="chain" id="PRO_5030160397" evidence="2">
    <location>
        <begin position="19"/>
        <end position="128"/>
    </location>
</feature>
<gene>
    <name evidence="3" type="ORF">HAND1043_LOCUS5044</name>
</gene>
<evidence type="ECO:0000313" key="3">
    <source>
        <dbReference type="EMBL" id="CAD8738552.1"/>
    </source>
</evidence>
<organism evidence="3">
    <name type="scientific">Hemiselmis andersenii</name>
    <name type="common">Cryptophyte alga</name>
    <dbReference type="NCBI Taxonomy" id="464988"/>
    <lineage>
        <taxon>Eukaryota</taxon>
        <taxon>Cryptophyceae</taxon>
        <taxon>Cryptomonadales</taxon>
        <taxon>Hemiselmidaceae</taxon>
        <taxon>Hemiselmis</taxon>
    </lineage>
</organism>
<reference evidence="3" key="1">
    <citation type="submission" date="2021-01" db="EMBL/GenBank/DDBJ databases">
        <authorList>
            <person name="Corre E."/>
            <person name="Pelletier E."/>
            <person name="Niang G."/>
            <person name="Scheremetjew M."/>
            <person name="Finn R."/>
            <person name="Kale V."/>
            <person name="Holt S."/>
            <person name="Cochrane G."/>
            <person name="Meng A."/>
            <person name="Brown T."/>
            <person name="Cohen L."/>
        </authorList>
    </citation>
    <scope>NUCLEOTIDE SEQUENCE</scope>
    <source>
        <strain evidence="3">CCMP441</strain>
    </source>
</reference>
<feature type="region of interest" description="Disordered" evidence="1">
    <location>
        <begin position="104"/>
        <end position="128"/>
    </location>
</feature>
<keyword evidence="2" id="KW-0732">Signal</keyword>